<dbReference type="PROSITE" id="PS00678">
    <property type="entry name" value="WD_REPEATS_1"/>
    <property type="match status" value="1"/>
</dbReference>
<keyword evidence="5" id="KW-1185">Reference proteome</keyword>
<comment type="caution">
    <text evidence="4">The sequence shown here is derived from an EMBL/GenBank/DDBJ whole genome shotgun (WGS) entry which is preliminary data.</text>
</comment>
<reference evidence="4 5" key="1">
    <citation type="submission" date="2020-08" db="EMBL/GenBank/DDBJ databases">
        <authorList>
            <person name="Hejnol A."/>
        </authorList>
    </citation>
    <scope>NUCLEOTIDE SEQUENCE [LARGE SCALE GENOMIC DNA]</scope>
</reference>
<dbReference type="Gene3D" id="2.130.10.10">
    <property type="entry name" value="YVTN repeat-like/Quinoprotein amine dehydrogenase"/>
    <property type="match status" value="2"/>
</dbReference>
<feature type="repeat" description="WD" evidence="3">
    <location>
        <begin position="428"/>
        <end position="465"/>
    </location>
</feature>
<evidence type="ECO:0000313" key="4">
    <source>
        <dbReference type="EMBL" id="CAD5114494.1"/>
    </source>
</evidence>
<accession>A0A7I8VDP9</accession>
<dbReference type="OrthoDB" id="1932312at2759"/>
<protein>
    <submittedName>
        <fullName evidence="4">DgyrCDS3618</fullName>
    </submittedName>
</protein>
<dbReference type="InterPro" id="IPR019775">
    <property type="entry name" value="WD40_repeat_CS"/>
</dbReference>
<dbReference type="PANTHER" id="PTHR22838:SF4">
    <property type="entry name" value="WD REPEAT-CONTAINING PROTEIN 13"/>
    <property type="match status" value="1"/>
</dbReference>
<name>A0A7I8VDP9_9ANNE</name>
<keyword evidence="1 3" id="KW-0853">WD repeat</keyword>
<dbReference type="InterPro" id="IPR051350">
    <property type="entry name" value="WD_repeat-ST_regulator"/>
</dbReference>
<evidence type="ECO:0000256" key="1">
    <source>
        <dbReference type="ARBA" id="ARBA00022574"/>
    </source>
</evidence>
<sequence length="465" mass="51873">MAAWQHVLSLDARYNAYRSPNNVSHRTLYIRRRSQMLRQRSELVNQTDDFDVRDYLRLRSILLSQRYGAQAFSDVSSVRSRTISLRSVSKNTDSDIEGRTDVRAWKTRHYPQKAGVVPTLLADASRAMAGDTSVEENYAFAGMHHIFDQHKAAVTSIVFAHDDKSRLACASLDGSISVCQLIPAPATVICVLNGHEKGISGLAWSMSNDHVLSSSYDATARLWDVASGKCIRIMEDPLKYSVLSCVFQPANNNLFATGNSNSMIQVYNISTGKVVKGGLGKAVGKVFSIEFDSFGRVLWAGDNQGFITAFQFDIVHGKLTRAKRITVMEHHSITSISSRTWISREARDPCLLVNCAMNILCLYRITDEQGGLELRKNFPIKHRQSNIKSCFCPLMSFRQGACVVSGSEDCCVYFFDVQREQKPCINKLQGHAAPVLDVAFNYDESLLASCDASGIVIIWKREQKS</sequence>
<dbReference type="InterPro" id="IPR015943">
    <property type="entry name" value="WD40/YVTN_repeat-like_dom_sf"/>
</dbReference>
<keyword evidence="2" id="KW-0677">Repeat</keyword>
<dbReference type="GO" id="GO:1990841">
    <property type="term" value="F:promoter-specific chromatin binding"/>
    <property type="evidence" value="ECO:0007669"/>
    <property type="project" value="TreeGrafter"/>
</dbReference>
<dbReference type="InterPro" id="IPR001680">
    <property type="entry name" value="WD40_rpt"/>
</dbReference>
<evidence type="ECO:0000256" key="2">
    <source>
        <dbReference type="ARBA" id="ARBA00022737"/>
    </source>
</evidence>
<dbReference type="PROSITE" id="PS50294">
    <property type="entry name" value="WD_REPEATS_REGION"/>
    <property type="match status" value="2"/>
</dbReference>
<feature type="repeat" description="WD" evidence="3">
    <location>
        <begin position="192"/>
        <end position="233"/>
    </location>
</feature>
<evidence type="ECO:0000313" key="5">
    <source>
        <dbReference type="Proteomes" id="UP000549394"/>
    </source>
</evidence>
<dbReference type="InterPro" id="IPR036322">
    <property type="entry name" value="WD40_repeat_dom_sf"/>
</dbReference>
<dbReference type="PROSITE" id="PS50082">
    <property type="entry name" value="WD_REPEATS_2"/>
    <property type="match status" value="2"/>
</dbReference>
<dbReference type="SMART" id="SM00320">
    <property type="entry name" value="WD40"/>
    <property type="match status" value="5"/>
</dbReference>
<dbReference type="Proteomes" id="UP000549394">
    <property type="component" value="Unassembled WGS sequence"/>
</dbReference>
<dbReference type="AlphaFoldDB" id="A0A7I8VDP9"/>
<dbReference type="SUPFAM" id="SSF50978">
    <property type="entry name" value="WD40 repeat-like"/>
    <property type="match status" value="1"/>
</dbReference>
<gene>
    <name evidence="4" type="ORF">DGYR_LOCUS3330</name>
</gene>
<dbReference type="Pfam" id="PF00400">
    <property type="entry name" value="WD40"/>
    <property type="match status" value="3"/>
</dbReference>
<dbReference type="GO" id="GO:0005634">
    <property type="term" value="C:nucleus"/>
    <property type="evidence" value="ECO:0007669"/>
    <property type="project" value="TreeGrafter"/>
</dbReference>
<evidence type="ECO:0000256" key="3">
    <source>
        <dbReference type="PROSITE-ProRule" id="PRU00221"/>
    </source>
</evidence>
<proteinExistence type="predicted"/>
<organism evidence="4 5">
    <name type="scientific">Dimorphilus gyrociliatus</name>
    <dbReference type="NCBI Taxonomy" id="2664684"/>
    <lineage>
        <taxon>Eukaryota</taxon>
        <taxon>Metazoa</taxon>
        <taxon>Spiralia</taxon>
        <taxon>Lophotrochozoa</taxon>
        <taxon>Annelida</taxon>
        <taxon>Polychaeta</taxon>
        <taxon>Polychaeta incertae sedis</taxon>
        <taxon>Dinophilidae</taxon>
        <taxon>Dimorphilus</taxon>
    </lineage>
</organism>
<dbReference type="PANTHER" id="PTHR22838">
    <property type="entry name" value="WD REPEAT PROTEIN 26-RELATED"/>
    <property type="match status" value="1"/>
</dbReference>
<dbReference type="EMBL" id="CAJFCJ010000005">
    <property type="protein sequence ID" value="CAD5114494.1"/>
    <property type="molecule type" value="Genomic_DNA"/>
</dbReference>